<feature type="non-terminal residue" evidence="7">
    <location>
        <position position="158"/>
    </location>
</feature>
<evidence type="ECO:0000256" key="1">
    <source>
        <dbReference type="ARBA" id="ARBA00004141"/>
    </source>
</evidence>
<name>A0A383F8A1_9ZZZZ</name>
<gene>
    <name evidence="7" type="ORF">METZ01_LOCUS517794</name>
</gene>
<comment type="similarity">
    <text evidence="2">Belongs to the major facilitator superfamily. Proton-dependent oligopeptide transporter (POT/PTR) (TC 2.A.17) family.</text>
</comment>
<dbReference type="InterPro" id="IPR036259">
    <property type="entry name" value="MFS_trans_sf"/>
</dbReference>
<keyword evidence="4 6" id="KW-1133">Transmembrane helix</keyword>
<dbReference type="Gene3D" id="1.20.1250.20">
    <property type="entry name" value="MFS general substrate transporter like domains"/>
    <property type="match status" value="1"/>
</dbReference>
<sequence length="158" mass="17198">MPKYRTTPESTDRMPTGIPYIIGNEAAERFSFYGMKTILAVFMTKHLMDSAGEADVMNEGQATIWVHVFTTAVYFTPLLGSFIADAFLGKYKTIISLSIVYCLGHLTLAMDETRVGLTIGLTLIAIGAGGIKGCVSAHVGDQFGNKNSGLIEKIYGWF</sequence>
<comment type="subcellular location">
    <subcellularLocation>
        <location evidence="1">Membrane</location>
        <topology evidence="1">Multi-pass membrane protein</topology>
    </subcellularLocation>
</comment>
<protein>
    <recommendedName>
        <fullName evidence="8">Major facilitator superfamily (MFS) profile domain-containing protein</fullName>
    </recommendedName>
</protein>
<evidence type="ECO:0000256" key="6">
    <source>
        <dbReference type="SAM" id="Phobius"/>
    </source>
</evidence>
<dbReference type="PROSITE" id="PS01022">
    <property type="entry name" value="PTR2_1"/>
    <property type="match status" value="1"/>
</dbReference>
<dbReference type="GO" id="GO:0016020">
    <property type="term" value="C:membrane"/>
    <property type="evidence" value="ECO:0007669"/>
    <property type="project" value="UniProtKB-SubCell"/>
</dbReference>
<evidence type="ECO:0000256" key="2">
    <source>
        <dbReference type="ARBA" id="ARBA00005982"/>
    </source>
</evidence>
<dbReference type="SUPFAM" id="SSF103473">
    <property type="entry name" value="MFS general substrate transporter"/>
    <property type="match status" value="1"/>
</dbReference>
<dbReference type="AlphaFoldDB" id="A0A383F8A1"/>
<evidence type="ECO:0000256" key="5">
    <source>
        <dbReference type="ARBA" id="ARBA00023136"/>
    </source>
</evidence>
<dbReference type="GO" id="GO:0022857">
    <property type="term" value="F:transmembrane transporter activity"/>
    <property type="evidence" value="ECO:0007669"/>
    <property type="project" value="InterPro"/>
</dbReference>
<keyword evidence="3 6" id="KW-0812">Transmembrane</keyword>
<accession>A0A383F8A1</accession>
<dbReference type="GO" id="GO:0006857">
    <property type="term" value="P:oligopeptide transport"/>
    <property type="evidence" value="ECO:0007669"/>
    <property type="project" value="InterPro"/>
</dbReference>
<reference evidence="7" key="1">
    <citation type="submission" date="2018-05" db="EMBL/GenBank/DDBJ databases">
        <authorList>
            <person name="Lanie J.A."/>
            <person name="Ng W.-L."/>
            <person name="Kazmierczak K.M."/>
            <person name="Andrzejewski T.M."/>
            <person name="Davidsen T.M."/>
            <person name="Wayne K.J."/>
            <person name="Tettelin H."/>
            <person name="Glass J.I."/>
            <person name="Rusch D."/>
            <person name="Podicherti R."/>
            <person name="Tsui H.-C.T."/>
            <person name="Winkler M.E."/>
        </authorList>
    </citation>
    <scope>NUCLEOTIDE SEQUENCE</scope>
</reference>
<dbReference type="Pfam" id="PF00854">
    <property type="entry name" value="PTR2"/>
    <property type="match status" value="1"/>
</dbReference>
<dbReference type="EMBL" id="UINC01232113">
    <property type="protein sequence ID" value="SVE64940.1"/>
    <property type="molecule type" value="Genomic_DNA"/>
</dbReference>
<feature type="transmembrane region" description="Helical" evidence="6">
    <location>
        <begin position="64"/>
        <end position="88"/>
    </location>
</feature>
<evidence type="ECO:0008006" key="8">
    <source>
        <dbReference type="Google" id="ProtNLM"/>
    </source>
</evidence>
<evidence type="ECO:0000256" key="4">
    <source>
        <dbReference type="ARBA" id="ARBA00022989"/>
    </source>
</evidence>
<dbReference type="InterPro" id="IPR000109">
    <property type="entry name" value="POT_fam"/>
</dbReference>
<proteinExistence type="inferred from homology"/>
<organism evidence="7">
    <name type="scientific">marine metagenome</name>
    <dbReference type="NCBI Taxonomy" id="408172"/>
    <lineage>
        <taxon>unclassified sequences</taxon>
        <taxon>metagenomes</taxon>
        <taxon>ecological metagenomes</taxon>
    </lineage>
</organism>
<evidence type="ECO:0000313" key="7">
    <source>
        <dbReference type="EMBL" id="SVE64940.1"/>
    </source>
</evidence>
<keyword evidence="5 6" id="KW-0472">Membrane</keyword>
<dbReference type="PANTHER" id="PTHR11654">
    <property type="entry name" value="OLIGOPEPTIDE TRANSPORTER-RELATED"/>
    <property type="match status" value="1"/>
</dbReference>
<evidence type="ECO:0000256" key="3">
    <source>
        <dbReference type="ARBA" id="ARBA00022692"/>
    </source>
</evidence>
<dbReference type="InterPro" id="IPR018456">
    <property type="entry name" value="PTR2_symporter_CS"/>
</dbReference>